<dbReference type="GO" id="GO:0005254">
    <property type="term" value="F:chloride channel activity"/>
    <property type="evidence" value="ECO:0007669"/>
    <property type="project" value="TreeGrafter"/>
</dbReference>
<feature type="compositionally biased region" description="Low complexity" evidence="7">
    <location>
        <begin position="609"/>
        <end position="618"/>
    </location>
</feature>
<keyword evidence="5 6" id="KW-0472">Membrane</keyword>
<evidence type="ECO:0000313" key="10">
    <source>
        <dbReference type="Proteomes" id="UP001331761"/>
    </source>
</evidence>
<comment type="similarity">
    <text evidence="2 6">Belongs to the anoctamin family.</text>
</comment>
<feature type="compositionally biased region" description="Basic and acidic residues" evidence="7">
    <location>
        <begin position="619"/>
        <end position="631"/>
    </location>
</feature>
<feature type="compositionally biased region" description="Basic and acidic residues" evidence="7">
    <location>
        <begin position="645"/>
        <end position="660"/>
    </location>
</feature>
<name>A0AAN8IB84_TRICO</name>
<dbReference type="Pfam" id="PF04547">
    <property type="entry name" value="Anoctamin"/>
    <property type="match status" value="1"/>
</dbReference>
<feature type="transmembrane region" description="Helical" evidence="6">
    <location>
        <begin position="273"/>
        <end position="296"/>
    </location>
</feature>
<dbReference type="GO" id="GO:0005886">
    <property type="term" value="C:plasma membrane"/>
    <property type="evidence" value="ECO:0007669"/>
    <property type="project" value="TreeGrafter"/>
</dbReference>
<keyword evidence="4 6" id="KW-1133">Transmembrane helix</keyword>
<evidence type="ECO:0000256" key="3">
    <source>
        <dbReference type="ARBA" id="ARBA00022692"/>
    </source>
</evidence>
<feature type="region of interest" description="Disordered" evidence="7">
    <location>
        <begin position="349"/>
        <end position="369"/>
    </location>
</feature>
<keyword evidence="10" id="KW-1185">Reference proteome</keyword>
<dbReference type="InterPro" id="IPR007632">
    <property type="entry name" value="Anoctamin"/>
</dbReference>
<keyword evidence="3 6" id="KW-0812">Transmembrane</keyword>
<evidence type="ECO:0000313" key="9">
    <source>
        <dbReference type="EMBL" id="KAK5966256.1"/>
    </source>
</evidence>
<evidence type="ECO:0000256" key="2">
    <source>
        <dbReference type="ARBA" id="ARBA00009671"/>
    </source>
</evidence>
<accession>A0AAN8IB84</accession>
<feature type="compositionally biased region" description="Basic and acidic residues" evidence="7">
    <location>
        <begin position="349"/>
        <end position="362"/>
    </location>
</feature>
<dbReference type="AlphaFoldDB" id="A0AAN8IB84"/>
<feature type="domain" description="Anoctamin transmembrane" evidence="8">
    <location>
        <begin position="54"/>
        <end position="588"/>
    </location>
</feature>
<comment type="caution">
    <text evidence="6">Lacks conserved residue(s) required for the propagation of feature annotation.</text>
</comment>
<evidence type="ECO:0000259" key="8">
    <source>
        <dbReference type="Pfam" id="PF04547"/>
    </source>
</evidence>
<reference evidence="9 10" key="1">
    <citation type="submission" date="2019-10" db="EMBL/GenBank/DDBJ databases">
        <title>Assembly and Annotation for the nematode Trichostrongylus colubriformis.</title>
        <authorList>
            <person name="Martin J."/>
        </authorList>
    </citation>
    <scope>NUCLEOTIDE SEQUENCE [LARGE SCALE GENOMIC DNA]</scope>
    <source>
        <strain evidence="9">G859</strain>
        <tissue evidence="9">Whole worm</tissue>
    </source>
</reference>
<dbReference type="PANTHER" id="PTHR12308:SF51">
    <property type="entry name" value="ANOCTAMIN-8"/>
    <property type="match status" value="1"/>
</dbReference>
<sequence length="660" mass="76669">MAKLKEMKLSFVFVPRLIAANLIENILPLHSTEFLKHLQQKWILSAGEQPVDEIRDYFGTEIAMYFSWLGHMTMALWFPAILGLFMYFFASFKYKTPLDKEDKQDSFQLFYDISFVCFAFFNCVWSTAYLESWKRKQAELAFRWGTYDTNCDSYLQDPRPQFRGEYFAPNPVSGRMEPFYPPWKHALIRYGITYPLTMFFVICMFAAMLVVFQVQDAADIYFGSTFLLSWITYLPMIVYALMIVISDKIYRQLALFLNDLENYRTDDEYEDFLISKIVIFQFVTAFGSLFYIAFYLKDMKRLQETLATLLITRQITQNVMETAVPFLMEKVHLSRLAYKMTKSMSDSTLRRHVQEVRRKNEPSTKNSNTSLGTYFTLGSPISEGGIRKRFSQRRMAGKDNELYLLENLEHKHMSDEFHLRSPRLPLPEFKPTNSHGPELSQAELESLMAVYDRPLDDYLEMFIQFGYVLLFSPAFPLAAFCAVINNVIEIRVDAFKLCNTVQRPFGRQVKDIGAWQKAMELLGMVGVMVNCALIGQSGLVQRIWPDLSWGGQVLIVVVLEHIIFAAKIFIDLAVPDVPYWIRIETARQEHYRREAFKRESKMLSSARTSGDSSPGSDSVDVRHRSLADNRLRRSVTPQASRLSVMKRDRDSHDSNCIDDN</sequence>
<comment type="caution">
    <text evidence="9">The sequence shown here is derived from an EMBL/GenBank/DDBJ whole genome shotgun (WGS) entry which is preliminary data.</text>
</comment>
<gene>
    <name evidence="9" type="ORF">GCK32_004922</name>
</gene>
<dbReference type="PANTHER" id="PTHR12308">
    <property type="entry name" value="ANOCTAMIN"/>
    <property type="match status" value="1"/>
</dbReference>
<comment type="subcellular location">
    <subcellularLocation>
        <location evidence="1 6">Membrane</location>
        <topology evidence="1 6">Multi-pass membrane protein</topology>
    </subcellularLocation>
</comment>
<evidence type="ECO:0000256" key="6">
    <source>
        <dbReference type="RuleBase" id="RU280814"/>
    </source>
</evidence>
<feature type="transmembrane region" description="Helical" evidence="6">
    <location>
        <begin position="65"/>
        <end position="89"/>
    </location>
</feature>
<feature type="transmembrane region" description="Helical" evidence="6">
    <location>
        <begin position="192"/>
        <end position="214"/>
    </location>
</feature>
<feature type="transmembrane region" description="Helical" evidence="6">
    <location>
        <begin position="220"/>
        <end position="245"/>
    </location>
</feature>
<proteinExistence type="inferred from homology"/>
<dbReference type="InterPro" id="IPR049452">
    <property type="entry name" value="Anoctamin_TM"/>
</dbReference>
<dbReference type="EMBL" id="WIXE01023665">
    <property type="protein sequence ID" value="KAK5966256.1"/>
    <property type="molecule type" value="Genomic_DNA"/>
</dbReference>
<dbReference type="Proteomes" id="UP001331761">
    <property type="component" value="Unassembled WGS sequence"/>
</dbReference>
<evidence type="ECO:0000256" key="7">
    <source>
        <dbReference type="SAM" id="MobiDB-lite"/>
    </source>
</evidence>
<evidence type="ECO:0000256" key="1">
    <source>
        <dbReference type="ARBA" id="ARBA00004141"/>
    </source>
</evidence>
<feature type="transmembrane region" description="Helical" evidence="6">
    <location>
        <begin position="109"/>
        <end position="130"/>
    </location>
</feature>
<organism evidence="9 10">
    <name type="scientific">Trichostrongylus colubriformis</name>
    <name type="common">Black scour worm</name>
    <dbReference type="NCBI Taxonomy" id="6319"/>
    <lineage>
        <taxon>Eukaryota</taxon>
        <taxon>Metazoa</taxon>
        <taxon>Ecdysozoa</taxon>
        <taxon>Nematoda</taxon>
        <taxon>Chromadorea</taxon>
        <taxon>Rhabditida</taxon>
        <taxon>Rhabditina</taxon>
        <taxon>Rhabditomorpha</taxon>
        <taxon>Strongyloidea</taxon>
        <taxon>Trichostrongylidae</taxon>
        <taxon>Trichostrongylus</taxon>
    </lineage>
</organism>
<feature type="region of interest" description="Disordered" evidence="7">
    <location>
        <begin position="602"/>
        <end position="660"/>
    </location>
</feature>
<evidence type="ECO:0000256" key="5">
    <source>
        <dbReference type="ARBA" id="ARBA00023136"/>
    </source>
</evidence>
<evidence type="ECO:0000256" key="4">
    <source>
        <dbReference type="ARBA" id="ARBA00022989"/>
    </source>
</evidence>
<protein>
    <recommendedName>
        <fullName evidence="6">Anoctamin</fullName>
    </recommendedName>
</protein>